<dbReference type="InterPro" id="IPR025164">
    <property type="entry name" value="Toastrack_DUF4097"/>
</dbReference>
<dbReference type="Proteomes" id="UP000001937">
    <property type="component" value="Chromosome"/>
</dbReference>
<dbReference type="STRING" id="106370.Francci3_2435"/>
<dbReference type="OrthoDB" id="3252095at2"/>
<proteinExistence type="predicted"/>
<dbReference type="EMBL" id="CP000249">
    <property type="protein sequence ID" value="ABD11802.1"/>
    <property type="molecule type" value="Genomic_DNA"/>
</dbReference>
<dbReference type="HOGENOM" id="CLU_081211_1_0_11"/>
<evidence type="ECO:0000259" key="1">
    <source>
        <dbReference type="Pfam" id="PF13349"/>
    </source>
</evidence>
<dbReference type="eggNOG" id="COG3595">
    <property type="taxonomic scope" value="Bacteria"/>
</dbReference>
<reference evidence="2 3" key="1">
    <citation type="journal article" date="2007" name="Genome Res.">
        <title>Genome characteristics of facultatively symbiotic Frankia sp. strains reflect host range and host plant biogeography.</title>
        <authorList>
            <person name="Normand P."/>
            <person name="Lapierre P."/>
            <person name="Tisa L.S."/>
            <person name="Gogarten J.P."/>
            <person name="Alloisio N."/>
            <person name="Bagnarol E."/>
            <person name="Bassi C.A."/>
            <person name="Berry A.M."/>
            <person name="Bickhart D.M."/>
            <person name="Choisne N."/>
            <person name="Couloux A."/>
            <person name="Cournoyer B."/>
            <person name="Cruveiller S."/>
            <person name="Daubin V."/>
            <person name="Demange N."/>
            <person name="Francino M.P."/>
            <person name="Goltsman E."/>
            <person name="Huang Y."/>
            <person name="Kopp O.R."/>
            <person name="Labarre L."/>
            <person name="Lapidus A."/>
            <person name="Lavire C."/>
            <person name="Marechal J."/>
            <person name="Martinez M."/>
            <person name="Mastronunzio J.E."/>
            <person name="Mullin B.C."/>
            <person name="Niemann J."/>
            <person name="Pujic P."/>
            <person name="Rawnsley T."/>
            <person name="Rouy Z."/>
            <person name="Schenowitz C."/>
            <person name="Sellstedt A."/>
            <person name="Tavares F."/>
            <person name="Tomkins J.P."/>
            <person name="Vallenet D."/>
            <person name="Valverde C."/>
            <person name="Wall L.G."/>
            <person name="Wang Y."/>
            <person name="Medigue C."/>
            <person name="Benson D.R."/>
        </authorList>
    </citation>
    <scope>NUCLEOTIDE SEQUENCE [LARGE SCALE GENOMIC DNA]</scope>
    <source>
        <strain evidence="3">DSM 45818 / CECT 9043 / CcI3</strain>
    </source>
</reference>
<sequence>MPTFRTPEPILAVIELGTGHVRINASDRADTVVEVRPSDPSHDTDVRTARETRIEYDKGKLHLRAPRKTARSLFGSDGSVTVTVELPTGSRVEASSMTNIQSTGRLGDSSFHTATGDIDLDQTGRLRLGTADGNVSVGRTTGHAEIKTSNGMIRIREIDGSAVVKTANGGVTIGEVTGDARLITASGAITVDRALAGVEARTASGSVRIGEVVRGTVALVSGSGRLEVGVRKGTAALLDVRSGRGGVHSELTAIHAPAPTDETVEVRARSGDGDILIHRA</sequence>
<accession>Q2JA90</accession>
<dbReference type="AlphaFoldDB" id="Q2JA90"/>
<organism evidence="2 3">
    <name type="scientific">Frankia casuarinae (strain DSM 45818 / CECT 9043 / HFP020203 / CcI3)</name>
    <dbReference type="NCBI Taxonomy" id="106370"/>
    <lineage>
        <taxon>Bacteria</taxon>
        <taxon>Bacillati</taxon>
        <taxon>Actinomycetota</taxon>
        <taxon>Actinomycetes</taxon>
        <taxon>Frankiales</taxon>
        <taxon>Frankiaceae</taxon>
        <taxon>Frankia</taxon>
    </lineage>
</organism>
<dbReference type="PhylomeDB" id="Q2JA90"/>
<dbReference type="RefSeq" id="WP_011436847.1">
    <property type="nucleotide sequence ID" value="NC_007777.1"/>
</dbReference>
<dbReference type="Pfam" id="PF13349">
    <property type="entry name" value="DUF4097"/>
    <property type="match status" value="1"/>
</dbReference>
<gene>
    <name evidence="2" type="ordered locus">Francci3_2435</name>
</gene>
<protein>
    <recommendedName>
        <fullName evidence="1">DUF4097 domain-containing protein</fullName>
    </recommendedName>
</protein>
<feature type="domain" description="DUF4097" evidence="1">
    <location>
        <begin position="14"/>
        <end position="210"/>
    </location>
</feature>
<name>Q2JA90_FRACC</name>
<dbReference type="KEGG" id="fra:Francci3_2435"/>
<evidence type="ECO:0000313" key="3">
    <source>
        <dbReference type="Proteomes" id="UP000001937"/>
    </source>
</evidence>
<keyword evidence="3" id="KW-1185">Reference proteome</keyword>
<dbReference type="Gene3D" id="2.160.20.120">
    <property type="match status" value="1"/>
</dbReference>
<evidence type="ECO:0000313" key="2">
    <source>
        <dbReference type="EMBL" id="ABD11802.1"/>
    </source>
</evidence>